<dbReference type="PROSITE" id="PS50076">
    <property type="entry name" value="DNAJ_2"/>
    <property type="match status" value="1"/>
</dbReference>
<dbReference type="InterPro" id="IPR036869">
    <property type="entry name" value="J_dom_sf"/>
</dbReference>
<sequence>MQINNTLESLSILTDSDEIFKTLSQMIDKNFSKTLSSKGKMISFYQESEMPQRKYFFKFIKRLYERENNESIEIKFAEYKTIKLNYIQQNAMTKVIKADIEFSKNEVIFTINKQDKLFFSYIIKSFDGCEYKLNQNQNKLHIKIKNNSQIQMLEKFILAKQHLKFMIDFCYKKDEFENFKKNYNSSFEKFSARLSALNSLFEDKFRLLGCSIESSFETVRESYLCLVKAYHPDRHMAKSQNVRDAYRLKFEQIQNAYETLKPLFKEQERYAAGF</sequence>
<proteinExistence type="predicted"/>
<dbReference type="CDD" id="cd06257">
    <property type="entry name" value="DnaJ"/>
    <property type="match status" value="1"/>
</dbReference>
<dbReference type="EMBL" id="CP012542">
    <property type="protein sequence ID" value="QCD45122.1"/>
    <property type="molecule type" value="Genomic_DNA"/>
</dbReference>
<gene>
    <name evidence="2" type="ORF">CMUC_1358</name>
</gene>
<dbReference type="Proteomes" id="UP000503264">
    <property type="component" value="Chromosome"/>
</dbReference>
<dbReference type="Pfam" id="PF00226">
    <property type="entry name" value="DnaJ"/>
    <property type="match status" value="1"/>
</dbReference>
<dbReference type="AlphaFoldDB" id="A0A6G5QHL5"/>
<evidence type="ECO:0000313" key="2">
    <source>
        <dbReference type="EMBL" id="QCD45122.1"/>
    </source>
</evidence>
<evidence type="ECO:0000313" key="3">
    <source>
        <dbReference type="Proteomes" id="UP000503264"/>
    </source>
</evidence>
<dbReference type="InterPro" id="IPR001623">
    <property type="entry name" value="DnaJ_domain"/>
</dbReference>
<organism evidence="2 3">
    <name type="scientific">Campylobacter mucosalis CCUG 21559</name>
    <dbReference type="NCBI Taxonomy" id="1032067"/>
    <lineage>
        <taxon>Bacteria</taxon>
        <taxon>Pseudomonadati</taxon>
        <taxon>Campylobacterota</taxon>
        <taxon>Epsilonproteobacteria</taxon>
        <taxon>Campylobacterales</taxon>
        <taxon>Campylobacteraceae</taxon>
        <taxon>Campylobacter</taxon>
    </lineage>
</organism>
<dbReference type="SUPFAM" id="SSF46565">
    <property type="entry name" value="Chaperone J-domain"/>
    <property type="match status" value="1"/>
</dbReference>
<evidence type="ECO:0000259" key="1">
    <source>
        <dbReference type="PROSITE" id="PS50076"/>
    </source>
</evidence>
<dbReference type="PRINTS" id="PR00625">
    <property type="entry name" value="JDOMAIN"/>
</dbReference>
<keyword evidence="3" id="KW-1185">Reference proteome</keyword>
<feature type="domain" description="J" evidence="1">
    <location>
        <begin position="203"/>
        <end position="271"/>
    </location>
</feature>
<dbReference type="NCBIfam" id="NF006502">
    <property type="entry name" value="PRK08937.3-2"/>
    <property type="match status" value="1"/>
</dbReference>
<reference evidence="2 3" key="1">
    <citation type="submission" date="2016-07" db="EMBL/GenBank/DDBJ databases">
        <title>Comparative genomics of the Campylobacter concisus group.</title>
        <authorList>
            <person name="Miller W.G."/>
            <person name="Yee E."/>
            <person name="Chapman M.H."/>
            <person name="Huynh S."/>
            <person name="Bono J.L."/>
            <person name="On S.L.W."/>
            <person name="StLeger J."/>
            <person name="Foster G."/>
            <person name="Parker C.T."/>
        </authorList>
    </citation>
    <scope>NUCLEOTIDE SEQUENCE [LARGE SCALE GENOMIC DNA]</scope>
    <source>
        <strain evidence="2 3">CCUG 21559</strain>
    </source>
</reference>
<dbReference type="SMART" id="SM00271">
    <property type="entry name" value="DnaJ"/>
    <property type="match status" value="1"/>
</dbReference>
<protein>
    <submittedName>
        <fullName evidence="2">Putative DnaJ domain protein</fullName>
    </submittedName>
</protein>
<dbReference type="Gene3D" id="1.10.287.110">
    <property type="entry name" value="DnaJ domain"/>
    <property type="match status" value="1"/>
</dbReference>
<accession>A0A6G5QHL5</accession>
<name>A0A6G5QHL5_9BACT</name>
<dbReference type="RefSeq" id="WP_171993965.1">
    <property type="nucleotide sequence ID" value="NZ_CP012542.1"/>
</dbReference>